<gene>
    <name evidence="7" type="ORF">ASPTUDRAFT_34151</name>
</gene>
<feature type="compositionally biased region" description="Basic residues" evidence="5">
    <location>
        <begin position="211"/>
        <end position="227"/>
    </location>
</feature>
<evidence type="ECO:0000256" key="4">
    <source>
        <dbReference type="ARBA" id="ARBA00023128"/>
    </source>
</evidence>
<evidence type="ECO:0000259" key="6">
    <source>
        <dbReference type="Pfam" id="PF00472"/>
    </source>
</evidence>
<dbReference type="VEuPathDB" id="FungiDB:ASPTUDRAFT_34151"/>
<dbReference type="Gene3D" id="3.30.160.20">
    <property type="match status" value="1"/>
</dbReference>
<feature type="region of interest" description="Disordered" evidence="5">
    <location>
        <begin position="208"/>
        <end position="289"/>
    </location>
</feature>
<accession>A0A1L9MSR4</accession>
<protein>
    <recommendedName>
        <fullName evidence="6">Prokaryotic-type class I peptide chain release factors domain-containing protein</fullName>
    </recommendedName>
</protein>
<comment type="subcellular location">
    <subcellularLocation>
        <location evidence="1">Mitochondrion</location>
    </subcellularLocation>
</comment>
<dbReference type="AlphaFoldDB" id="A0A1L9MSR4"/>
<evidence type="ECO:0000256" key="2">
    <source>
        <dbReference type="ARBA" id="ARBA00010835"/>
    </source>
</evidence>
<dbReference type="PANTHER" id="PTHR46203:SF1">
    <property type="entry name" value="MITOCHONDRIAL TRANSLATION RELEASE FACTOR IN RESCUE"/>
    <property type="match status" value="1"/>
</dbReference>
<organism evidence="7 8">
    <name type="scientific">Aspergillus tubingensis (strain CBS 134.48)</name>
    <dbReference type="NCBI Taxonomy" id="767770"/>
    <lineage>
        <taxon>Eukaryota</taxon>
        <taxon>Fungi</taxon>
        <taxon>Dikarya</taxon>
        <taxon>Ascomycota</taxon>
        <taxon>Pezizomycotina</taxon>
        <taxon>Eurotiomycetes</taxon>
        <taxon>Eurotiomycetidae</taxon>
        <taxon>Eurotiales</taxon>
        <taxon>Aspergillaceae</taxon>
        <taxon>Aspergillus</taxon>
        <taxon>Aspergillus subgen. Circumdati</taxon>
    </lineage>
</organism>
<dbReference type="Proteomes" id="UP000184304">
    <property type="component" value="Unassembled WGS sequence"/>
</dbReference>
<dbReference type="FunFam" id="3.30.160.20:FF:000065">
    <property type="entry name" value="Peptidyl-tRNA hydrolase domain protein"/>
    <property type="match status" value="1"/>
</dbReference>
<feature type="compositionally biased region" description="Basic and acidic residues" evidence="5">
    <location>
        <begin position="251"/>
        <end position="266"/>
    </location>
</feature>
<dbReference type="GO" id="GO:0032543">
    <property type="term" value="P:mitochondrial translation"/>
    <property type="evidence" value="ECO:0007669"/>
    <property type="project" value="UniProtKB-ARBA"/>
</dbReference>
<dbReference type="SUPFAM" id="SSF75620">
    <property type="entry name" value="Release factor"/>
    <property type="match status" value="1"/>
</dbReference>
<evidence type="ECO:0000256" key="5">
    <source>
        <dbReference type="SAM" id="MobiDB-lite"/>
    </source>
</evidence>
<dbReference type="InterPro" id="IPR000352">
    <property type="entry name" value="Pep_chain_release_fac_I"/>
</dbReference>
<evidence type="ECO:0000256" key="3">
    <source>
        <dbReference type="ARBA" id="ARBA00022946"/>
    </source>
</evidence>
<keyword evidence="3" id="KW-0809">Transit peptide</keyword>
<dbReference type="GO" id="GO:0003747">
    <property type="term" value="F:translation release factor activity"/>
    <property type="evidence" value="ECO:0007669"/>
    <property type="project" value="InterPro"/>
</dbReference>
<dbReference type="OrthoDB" id="277888at2759"/>
<reference evidence="8" key="1">
    <citation type="journal article" date="2017" name="Genome Biol.">
        <title>Comparative genomics reveals high biological diversity and specific adaptations in the industrially and medically important fungal genus Aspergillus.</title>
        <authorList>
            <person name="de Vries R.P."/>
            <person name="Riley R."/>
            <person name="Wiebenga A."/>
            <person name="Aguilar-Osorio G."/>
            <person name="Amillis S."/>
            <person name="Uchima C.A."/>
            <person name="Anderluh G."/>
            <person name="Asadollahi M."/>
            <person name="Askin M."/>
            <person name="Barry K."/>
            <person name="Battaglia E."/>
            <person name="Bayram O."/>
            <person name="Benocci T."/>
            <person name="Braus-Stromeyer S.A."/>
            <person name="Caldana C."/>
            <person name="Canovas D."/>
            <person name="Cerqueira G.C."/>
            <person name="Chen F."/>
            <person name="Chen W."/>
            <person name="Choi C."/>
            <person name="Clum A."/>
            <person name="Dos Santos R.A."/>
            <person name="Damasio A.R."/>
            <person name="Diallinas G."/>
            <person name="Emri T."/>
            <person name="Fekete E."/>
            <person name="Flipphi M."/>
            <person name="Freyberg S."/>
            <person name="Gallo A."/>
            <person name="Gournas C."/>
            <person name="Habgood R."/>
            <person name="Hainaut M."/>
            <person name="Harispe M.L."/>
            <person name="Henrissat B."/>
            <person name="Hilden K.S."/>
            <person name="Hope R."/>
            <person name="Hossain A."/>
            <person name="Karabika E."/>
            <person name="Karaffa L."/>
            <person name="Karanyi Z."/>
            <person name="Krasevec N."/>
            <person name="Kuo A."/>
            <person name="Kusch H."/>
            <person name="LaButti K."/>
            <person name="Lagendijk E.L."/>
            <person name="Lapidus A."/>
            <person name="Levasseur A."/>
            <person name="Lindquist E."/>
            <person name="Lipzen A."/>
            <person name="Logrieco A.F."/>
            <person name="MacCabe A."/>
            <person name="Maekelae M.R."/>
            <person name="Malavazi I."/>
            <person name="Melin P."/>
            <person name="Meyer V."/>
            <person name="Mielnichuk N."/>
            <person name="Miskei M."/>
            <person name="Molnar A.P."/>
            <person name="Mule G."/>
            <person name="Ngan C.Y."/>
            <person name="Orejas M."/>
            <person name="Orosz E."/>
            <person name="Ouedraogo J.P."/>
            <person name="Overkamp K.M."/>
            <person name="Park H.-S."/>
            <person name="Perrone G."/>
            <person name="Piumi F."/>
            <person name="Punt P.J."/>
            <person name="Ram A.F."/>
            <person name="Ramon A."/>
            <person name="Rauscher S."/>
            <person name="Record E."/>
            <person name="Riano-Pachon D.M."/>
            <person name="Robert V."/>
            <person name="Roehrig J."/>
            <person name="Ruller R."/>
            <person name="Salamov A."/>
            <person name="Salih N.S."/>
            <person name="Samson R.A."/>
            <person name="Sandor E."/>
            <person name="Sanguinetti M."/>
            <person name="Schuetze T."/>
            <person name="Sepcic K."/>
            <person name="Shelest E."/>
            <person name="Sherlock G."/>
            <person name="Sophianopoulou V."/>
            <person name="Squina F.M."/>
            <person name="Sun H."/>
            <person name="Susca A."/>
            <person name="Todd R.B."/>
            <person name="Tsang A."/>
            <person name="Unkles S.E."/>
            <person name="van de Wiele N."/>
            <person name="van Rossen-Uffink D."/>
            <person name="Oliveira J.V."/>
            <person name="Vesth T.C."/>
            <person name="Visser J."/>
            <person name="Yu J.-H."/>
            <person name="Zhou M."/>
            <person name="Andersen M.R."/>
            <person name="Archer D.B."/>
            <person name="Baker S.E."/>
            <person name="Benoit I."/>
            <person name="Brakhage A.A."/>
            <person name="Braus G.H."/>
            <person name="Fischer R."/>
            <person name="Frisvad J.C."/>
            <person name="Goldman G.H."/>
            <person name="Houbraken J."/>
            <person name="Oakley B."/>
            <person name="Pocsi I."/>
            <person name="Scazzocchio C."/>
            <person name="Seiboth B."/>
            <person name="vanKuyk P.A."/>
            <person name="Wortman J."/>
            <person name="Dyer P.S."/>
            <person name="Grigoriev I.V."/>
        </authorList>
    </citation>
    <scope>NUCLEOTIDE SEQUENCE [LARGE SCALE GENOMIC DNA]</scope>
    <source>
        <strain evidence="8">CBS 134.48</strain>
    </source>
</reference>
<dbReference type="GO" id="GO:0005739">
    <property type="term" value="C:mitochondrion"/>
    <property type="evidence" value="ECO:0007669"/>
    <property type="project" value="UniProtKB-SubCell"/>
</dbReference>
<feature type="domain" description="Prokaryotic-type class I peptide chain release factors" evidence="6">
    <location>
        <begin position="131"/>
        <end position="228"/>
    </location>
</feature>
<keyword evidence="4" id="KW-0496">Mitochondrion</keyword>
<dbReference type="OMA" id="HSAPQIT"/>
<dbReference type="InterPro" id="IPR052405">
    <property type="entry name" value="Mito_Transl_Release_Factor"/>
</dbReference>
<evidence type="ECO:0000256" key="1">
    <source>
        <dbReference type="ARBA" id="ARBA00004173"/>
    </source>
</evidence>
<sequence>MGRIFPRDLTLIGVRRWLSSAHPLGGIQGEKEVRQIQSQSSILFGNQRISSDGRRGEPQLEYGVDSMNGKLWYGIQQQQQHSAPQITMFRPLHLTPYITRPFLISNYLPTLPRFFTLSALSLADKALPPRLKIQDADVTISYLKGTGPGGQKINKTNSAVQIIHKPTGVVVKSQATRSRSQNEKIARQLLADKVEELLNGDQSRAAIKADRARKKKASKMKKSRRKYRELEDGKESQEIEEAEENDAPESADSKHESKLEGADIRSPHQLSAQQSLQQKHLPDIAQGQR</sequence>
<feature type="compositionally biased region" description="Polar residues" evidence="5">
    <location>
        <begin position="268"/>
        <end position="278"/>
    </location>
</feature>
<dbReference type="EMBL" id="KV878208">
    <property type="protein sequence ID" value="OJI79915.1"/>
    <property type="molecule type" value="Genomic_DNA"/>
</dbReference>
<keyword evidence="8" id="KW-1185">Reference proteome</keyword>
<evidence type="ECO:0000313" key="7">
    <source>
        <dbReference type="EMBL" id="OJI79915.1"/>
    </source>
</evidence>
<dbReference type="Pfam" id="PF00472">
    <property type="entry name" value="RF-1"/>
    <property type="match status" value="1"/>
</dbReference>
<feature type="compositionally biased region" description="Basic and acidic residues" evidence="5">
    <location>
        <begin position="228"/>
        <end position="237"/>
    </location>
</feature>
<proteinExistence type="inferred from homology"/>
<feature type="compositionally biased region" description="Acidic residues" evidence="5">
    <location>
        <begin position="238"/>
        <end position="249"/>
    </location>
</feature>
<dbReference type="PANTHER" id="PTHR46203">
    <property type="entry name" value="PROBABLE PEPTIDE CHAIN RELEASE FACTOR C12ORF65"/>
    <property type="match status" value="1"/>
</dbReference>
<comment type="similarity">
    <text evidence="2">Belongs to the prokaryotic/mitochondrial release factor family.</text>
</comment>
<evidence type="ECO:0000313" key="8">
    <source>
        <dbReference type="Proteomes" id="UP000184304"/>
    </source>
</evidence>
<name>A0A1L9MSR4_ASPTC</name>
<dbReference type="InterPro" id="IPR045853">
    <property type="entry name" value="Pep_chain_release_fac_I_sf"/>
</dbReference>